<dbReference type="EMBL" id="BMAO01039320">
    <property type="protein sequence ID" value="GFR30576.1"/>
    <property type="molecule type" value="Genomic_DNA"/>
</dbReference>
<evidence type="ECO:0000256" key="1">
    <source>
        <dbReference type="SAM" id="MobiDB-lite"/>
    </source>
</evidence>
<comment type="caution">
    <text evidence="2">The sequence shown here is derived from an EMBL/GenBank/DDBJ whole genome shotgun (WGS) entry which is preliminary data.</text>
</comment>
<protein>
    <submittedName>
        <fullName evidence="2">Uncharacterized protein</fullName>
    </submittedName>
</protein>
<name>A0A8X6K4F0_TRICU</name>
<dbReference type="OrthoDB" id="10583530at2759"/>
<sequence length="88" mass="10417">MRCEEKPPRLKGKRPFRRQTLSPREIVRRMRPTSEKKFEELSNRHPAHNSGNSGDAFRGEESYYEKIPRNCGGIFLDDIQLPAKWKFL</sequence>
<feature type="compositionally biased region" description="Basic and acidic residues" evidence="1">
    <location>
        <begin position="25"/>
        <end position="43"/>
    </location>
</feature>
<reference evidence="2" key="1">
    <citation type="submission" date="2020-07" db="EMBL/GenBank/DDBJ databases">
        <title>Multicomponent nature underlies the extraordinary mechanical properties of spider dragline silk.</title>
        <authorList>
            <person name="Kono N."/>
            <person name="Nakamura H."/>
            <person name="Mori M."/>
            <person name="Yoshida Y."/>
            <person name="Ohtoshi R."/>
            <person name="Malay A.D."/>
            <person name="Moran D.A.P."/>
            <person name="Tomita M."/>
            <person name="Numata K."/>
            <person name="Arakawa K."/>
        </authorList>
    </citation>
    <scope>NUCLEOTIDE SEQUENCE</scope>
</reference>
<dbReference type="AlphaFoldDB" id="A0A8X6K4F0"/>
<evidence type="ECO:0000313" key="3">
    <source>
        <dbReference type="Proteomes" id="UP000887116"/>
    </source>
</evidence>
<feature type="region of interest" description="Disordered" evidence="1">
    <location>
        <begin position="1"/>
        <end position="58"/>
    </location>
</feature>
<organism evidence="2 3">
    <name type="scientific">Trichonephila clavata</name>
    <name type="common">Joro spider</name>
    <name type="synonym">Nephila clavata</name>
    <dbReference type="NCBI Taxonomy" id="2740835"/>
    <lineage>
        <taxon>Eukaryota</taxon>
        <taxon>Metazoa</taxon>
        <taxon>Ecdysozoa</taxon>
        <taxon>Arthropoda</taxon>
        <taxon>Chelicerata</taxon>
        <taxon>Arachnida</taxon>
        <taxon>Araneae</taxon>
        <taxon>Araneomorphae</taxon>
        <taxon>Entelegynae</taxon>
        <taxon>Araneoidea</taxon>
        <taxon>Nephilidae</taxon>
        <taxon>Trichonephila</taxon>
    </lineage>
</organism>
<gene>
    <name evidence="2" type="ORF">TNCT_592921</name>
</gene>
<proteinExistence type="predicted"/>
<dbReference type="Proteomes" id="UP000887116">
    <property type="component" value="Unassembled WGS sequence"/>
</dbReference>
<keyword evidence="3" id="KW-1185">Reference proteome</keyword>
<accession>A0A8X6K4F0</accession>
<evidence type="ECO:0000313" key="2">
    <source>
        <dbReference type="EMBL" id="GFR30576.1"/>
    </source>
</evidence>